<evidence type="ECO:0000259" key="1">
    <source>
        <dbReference type="PROSITE" id="PS50280"/>
    </source>
</evidence>
<dbReference type="AlphaFoldDB" id="A0A1Y1IKW8"/>
<organism evidence="2 3">
    <name type="scientific">Klebsormidium nitens</name>
    <name type="common">Green alga</name>
    <name type="synonym">Ulothrix nitens</name>
    <dbReference type="NCBI Taxonomy" id="105231"/>
    <lineage>
        <taxon>Eukaryota</taxon>
        <taxon>Viridiplantae</taxon>
        <taxon>Streptophyta</taxon>
        <taxon>Klebsormidiophyceae</taxon>
        <taxon>Klebsormidiales</taxon>
        <taxon>Klebsormidiaceae</taxon>
        <taxon>Klebsormidium</taxon>
    </lineage>
</organism>
<dbReference type="InterPro" id="IPR001214">
    <property type="entry name" value="SET_dom"/>
</dbReference>
<protein>
    <recommendedName>
        <fullName evidence="1">SET domain-containing protein</fullName>
    </recommendedName>
</protein>
<dbReference type="SUPFAM" id="SSF82199">
    <property type="entry name" value="SET domain"/>
    <property type="match status" value="1"/>
</dbReference>
<dbReference type="EMBL" id="DF237403">
    <property type="protein sequence ID" value="GAQ88728.1"/>
    <property type="molecule type" value="Genomic_DNA"/>
</dbReference>
<feature type="domain" description="SET" evidence="1">
    <location>
        <begin position="197"/>
        <end position="348"/>
    </location>
</feature>
<evidence type="ECO:0000313" key="3">
    <source>
        <dbReference type="Proteomes" id="UP000054558"/>
    </source>
</evidence>
<sequence length="470" mass="52781">MAELATIAKSHRLLAGHVVCGGPENGRSGSTNQGSLLGRTLPSFTAANQGIVRSLCGTVPRCQRATESQQKAHLQLDGRTIGRRSQRVVQRSAVAASGKYYVLQPDSKKATGYFPPFSKDLLDNLLVEMPPHLLQELREIVQNRISSESVDAATAAEDERLFESVVQMMGEYDRNLLYQLPGETLEEVQSFLAKRGRILYIADSKIEGAGRGGFAKVPIKAGTVITQYINERQLLNAPMGLVRSTNLAGALGEESDSEASVSGSENGQKYDYYGREVDWPPHAIPHLLNDHSALRGPDLYVDPALKMAQYLRRLVTMNNVAFVERWGERFAVATRDIEAGEELLWTYGISWWLDVERENMFMVMLWIASEQTGSEMGGKEREMIEEAWSRIRVLEEAAQAGKAMELEVVGKHGPKAREEVYVMEPLPKLFENEEILREQLVPYYADMLEAWKRDTFDEEMLQEMQRTMFG</sequence>
<evidence type="ECO:0000313" key="2">
    <source>
        <dbReference type="EMBL" id="GAQ88728.1"/>
    </source>
</evidence>
<accession>A0A1Y1IKW8</accession>
<dbReference type="Gene3D" id="2.170.270.10">
    <property type="entry name" value="SET domain"/>
    <property type="match status" value="1"/>
</dbReference>
<dbReference type="Proteomes" id="UP000054558">
    <property type="component" value="Unassembled WGS sequence"/>
</dbReference>
<gene>
    <name evidence="2" type="ORF">KFL_004540130</name>
</gene>
<name>A0A1Y1IKW8_KLENI</name>
<dbReference type="Pfam" id="PF00856">
    <property type="entry name" value="SET"/>
    <property type="match status" value="1"/>
</dbReference>
<dbReference type="PROSITE" id="PS50280">
    <property type="entry name" value="SET"/>
    <property type="match status" value="1"/>
</dbReference>
<dbReference type="InterPro" id="IPR046341">
    <property type="entry name" value="SET_dom_sf"/>
</dbReference>
<keyword evidence="3" id="KW-1185">Reference proteome</keyword>
<proteinExistence type="predicted"/>
<reference evidence="2 3" key="1">
    <citation type="journal article" date="2014" name="Nat. Commun.">
        <title>Klebsormidium flaccidum genome reveals primary factors for plant terrestrial adaptation.</title>
        <authorList>
            <person name="Hori K."/>
            <person name="Maruyama F."/>
            <person name="Fujisawa T."/>
            <person name="Togashi T."/>
            <person name="Yamamoto N."/>
            <person name="Seo M."/>
            <person name="Sato S."/>
            <person name="Yamada T."/>
            <person name="Mori H."/>
            <person name="Tajima N."/>
            <person name="Moriyama T."/>
            <person name="Ikeuchi M."/>
            <person name="Watanabe M."/>
            <person name="Wada H."/>
            <person name="Kobayashi K."/>
            <person name="Saito M."/>
            <person name="Masuda T."/>
            <person name="Sasaki-Sekimoto Y."/>
            <person name="Mashiguchi K."/>
            <person name="Awai K."/>
            <person name="Shimojima M."/>
            <person name="Masuda S."/>
            <person name="Iwai M."/>
            <person name="Nobusawa T."/>
            <person name="Narise T."/>
            <person name="Kondo S."/>
            <person name="Saito H."/>
            <person name="Sato R."/>
            <person name="Murakawa M."/>
            <person name="Ihara Y."/>
            <person name="Oshima-Yamada Y."/>
            <person name="Ohtaka K."/>
            <person name="Satoh M."/>
            <person name="Sonobe K."/>
            <person name="Ishii M."/>
            <person name="Ohtani R."/>
            <person name="Kanamori-Sato M."/>
            <person name="Honoki R."/>
            <person name="Miyazaki D."/>
            <person name="Mochizuki H."/>
            <person name="Umetsu J."/>
            <person name="Higashi K."/>
            <person name="Shibata D."/>
            <person name="Kamiya Y."/>
            <person name="Sato N."/>
            <person name="Nakamura Y."/>
            <person name="Tabata S."/>
            <person name="Ida S."/>
            <person name="Kurokawa K."/>
            <person name="Ohta H."/>
        </authorList>
    </citation>
    <scope>NUCLEOTIDE SEQUENCE [LARGE SCALE GENOMIC DNA]</scope>
    <source>
        <strain evidence="2 3">NIES-2285</strain>
    </source>
</reference>